<organism evidence="1 2">
    <name type="scientific">Flavisolibacter ginsenosidimutans</name>
    <dbReference type="NCBI Taxonomy" id="661481"/>
    <lineage>
        <taxon>Bacteria</taxon>
        <taxon>Pseudomonadati</taxon>
        <taxon>Bacteroidota</taxon>
        <taxon>Chitinophagia</taxon>
        <taxon>Chitinophagales</taxon>
        <taxon>Chitinophagaceae</taxon>
        <taxon>Flavisolibacter</taxon>
    </lineage>
</organism>
<gene>
    <name evidence="1" type="ORF">FSB75_06865</name>
</gene>
<dbReference type="KEGG" id="fgg:FSB75_06865"/>
<evidence type="ECO:0000313" key="1">
    <source>
        <dbReference type="EMBL" id="QEC55629.1"/>
    </source>
</evidence>
<evidence type="ECO:0000313" key="2">
    <source>
        <dbReference type="Proteomes" id="UP000321204"/>
    </source>
</evidence>
<dbReference type="EMBL" id="CP042433">
    <property type="protein sequence ID" value="QEC55629.1"/>
    <property type="molecule type" value="Genomic_DNA"/>
</dbReference>
<proteinExistence type="predicted"/>
<dbReference type="OrthoDB" id="675454at2"/>
<dbReference type="AlphaFoldDB" id="A0A5B8UHL7"/>
<reference evidence="1 2" key="1">
    <citation type="journal article" date="2015" name="Int. J. Syst. Evol. Microbiol.">
        <title>Flavisolibacter ginsenosidimutans sp. nov., with ginsenoside-converting activity isolated from soil used for cultivating ginseng.</title>
        <authorList>
            <person name="Zhao Y."/>
            <person name="Liu Q."/>
            <person name="Kang M.S."/>
            <person name="Jin F."/>
            <person name="Yu H."/>
            <person name="Im W.T."/>
        </authorList>
    </citation>
    <scope>NUCLEOTIDE SEQUENCE [LARGE SCALE GENOMIC DNA]</scope>
    <source>
        <strain evidence="1 2">Gsoil 636</strain>
    </source>
</reference>
<protein>
    <submittedName>
        <fullName evidence="1">Uncharacterized protein</fullName>
    </submittedName>
</protein>
<accession>A0A5B8UHL7</accession>
<sequence>MQFGNWTITENGIEWTGDDLNRFVIPKEELTAIRYDKRGSFFYDWILKATEEDWLAQDDLYDLNFAFVFAAAQWAHEFSYETFDATLEEQYEQFDEEEDEDWNF</sequence>
<name>A0A5B8UHL7_9BACT</name>
<dbReference type="Proteomes" id="UP000321204">
    <property type="component" value="Chromosome"/>
</dbReference>
<dbReference type="RefSeq" id="WP_146784688.1">
    <property type="nucleotide sequence ID" value="NZ_BAABIO010000002.1"/>
</dbReference>
<keyword evidence="2" id="KW-1185">Reference proteome</keyword>